<evidence type="ECO:0000256" key="2">
    <source>
        <dbReference type="ARBA" id="ARBA00022490"/>
    </source>
</evidence>
<dbReference type="InterPro" id="IPR043129">
    <property type="entry name" value="ATPase_NBD"/>
</dbReference>
<dbReference type="PRINTS" id="PR00471">
    <property type="entry name" value="ACETATEKNASE"/>
</dbReference>
<evidence type="ECO:0000256" key="10">
    <source>
        <dbReference type="RuleBase" id="RU003835"/>
    </source>
</evidence>
<dbReference type="Pfam" id="PF00871">
    <property type="entry name" value="Acetate_kinase"/>
    <property type="match status" value="1"/>
</dbReference>
<evidence type="ECO:0000256" key="5">
    <source>
        <dbReference type="ARBA" id="ARBA00022741"/>
    </source>
</evidence>
<evidence type="ECO:0000256" key="3">
    <source>
        <dbReference type="ARBA" id="ARBA00022679"/>
    </source>
</evidence>
<dbReference type="PANTHER" id="PTHR21060:SF21">
    <property type="entry name" value="ACETATE KINASE"/>
    <property type="match status" value="1"/>
</dbReference>
<evidence type="ECO:0000313" key="11">
    <source>
        <dbReference type="EMBL" id="MTD93903.1"/>
    </source>
</evidence>
<feature type="site" description="Transition state stabilizer" evidence="9">
    <location>
        <position position="183"/>
    </location>
</feature>
<dbReference type="PROSITE" id="PS01076">
    <property type="entry name" value="ACETATE_KINASE_2"/>
    <property type="match status" value="1"/>
</dbReference>
<comment type="subcellular location">
    <subcellularLocation>
        <location evidence="9">Cytoplasm</location>
    </subcellularLocation>
</comment>
<dbReference type="NCBIfam" id="TIGR00016">
    <property type="entry name" value="ackA"/>
    <property type="match status" value="1"/>
</dbReference>
<protein>
    <recommendedName>
        <fullName evidence="9">Acetate kinase</fullName>
        <ecNumber evidence="9">2.7.2.1</ecNumber>
    </recommendedName>
    <alternativeName>
        <fullName evidence="9">Acetokinase</fullName>
    </alternativeName>
</protein>
<dbReference type="InterPro" id="IPR004372">
    <property type="entry name" value="Ac/propionate_kinase"/>
</dbReference>
<dbReference type="AlphaFoldDB" id="A0A6I3KHP5"/>
<accession>A0A6I3KHP5</accession>
<dbReference type="GO" id="GO:0005829">
    <property type="term" value="C:cytosol"/>
    <property type="evidence" value="ECO:0007669"/>
    <property type="project" value="TreeGrafter"/>
</dbReference>
<comment type="catalytic activity">
    <reaction evidence="9">
        <text>acetate + ATP = acetyl phosphate + ADP</text>
        <dbReference type="Rhea" id="RHEA:11352"/>
        <dbReference type="ChEBI" id="CHEBI:22191"/>
        <dbReference type="ChEBI" id="CHEBI:30089"/>
        <dbReference type="ChEBI" id="CHEBI:30616"/>
        <dbReference type="ChEBI" id="CHEBI:456216"/>
        <dbReference type="EC" id="2.7.2.1"/>
    </reaction>
</comment>
<comment type="cofactor">
    <cofactor evidence="9">
        <name>Mg(2+)</name>
        <dbReference type="ChEBI" id="CHEBI:18420"/>
    </cofactor>
    <cofactor evidence="9">
        <name>Mn(2+)</name>
        <dbReference type="ChEBI" id="CHEBI:29035"/>
    </cofactor>
    <text evidence="9">Mg(2+). Can also accept Mn(2+).</text>
</comment>
<dbReference type="GO" id="GO:0006083">
    <property type="term" value="P:acetate metabolic process"/>
    <property type="evidence" value="ECO:0007669"/>
    <property type="project" value="TreeGrafter"/>
</dbReference>
<evidence type="ECO:0000256" key="6">
    <source>
        <dbReference type="ARBA" id="ARBA00022777"/>
    </source>
</evidence>
<comment type="function">
    <text evidence="9">Catalyzes the formation of acetyl phosphate from acetate and ATP. Can also catalyze the reverse reaction.</text>
</comment>
<dbReference type="SUPFAM" id="SSF53067">
    <property type="entry name" value="Actin-like ATPase domain"/>
    <property type="match status" value="2"/>
</dbReference>
<dbReference type="PROSITE" id="PS01075">
    <property type="entry name" value="ACETATE_KINASE_1"/>
    <property type="match status" value="1"/>
</dbReference>
<evidence type="ECO:0000256" key="4">
    <source>
        <dbReference type="ARBA" id="ARBA00022723"/>
    </source>
</evidence>
<comment type="subunit">
    <text evidence="9">Homodimer.</text>
</comment>
<keyword evidence="12" id="KW-1185">Reference proteome</keyword>
<comment type="caution">
    <text evidence="11">The sequence shown here is derived from an EMBL/GenBank/DDBJ whole genome shotgun (WGS) entry which is preliminary data.</text>
</comment>
<feature type="binding site" evidence="9">
    <location>
        <position position="95"/>
    </location>
    <ligand>
        <name>substrate</name>
    </ligand>
</feature>
<feature type="binding site" evidence="9">
    <location>
        <position position="10"/>
    </location>
    <ligand>
        <name>Mg(2+)</name>
        <dbReference type="ChEBI" id="CHEBI:18420"/>
    </ligand>
</feature>
<evidence type="ECO:0000256" key="9">
    <source>
        <dbReference type="HAMAP-Rule" id="MF_00020"/>
    </source>
</evidence>
<dbReference type="RefSeq" id="WP_154738398.1">
    <property type="nucleotide sequence ID" value="NZ_WMBQ01000001.1"/>
</dbReference>
<feature type="binding site" evidence="9">
    <location>
        <begin position="330"/>
        <end position="334"/>
    </location>
    <ligand>
        <name>ATP</name>
        <dbReference type="ChEBI" id="CHEBI:30616"/>
    </ligand>
</feature>
<dbReference type="EMBL" id="WMBQ01000001">
    <property type="protein sequence ID" value="MTD93903.1"/>
    <property type="molecule type" value="Genomic_DNA"/>
</dbReference>
<gene>
    <name evidence="9" type="primary">ackA</name>
    <name evidence="11" type="ORF">GIW81_06085</name>
</gene>
<feature type="binding site" evidence="9">
    <location>
        <position position="381"/>
    </location>
    <ligand>
        <name>Mg(2+)</name>
        <dbReference type="ChEBI" id="CHEBI:18420"/>
    </ligand>
</feature>
<feature type="binding site" evidence="9">
    <location>
        <begin position="210"/>
        <end position="214"/>
    </location>
    <ligand>
        <name>ATP</name>
        <dbReference type="ChEBI" id="CHEBI:30616"/>
    </ligand>
</feature>
<keyword evidence="7 9" id="KW-0067">ATP-binding</keyword>
<dbReference type="GO" id="GO:0008776">
    <property type="term" value="F:acetate kinase activity"/>
    <property type="evidence" value="ECO:0007669"/>
    <property type="project" value="UniProtKB-UniRule"/>
</dbReference>
<keyword evidence="3 9" id="KW-0808">Transferase</keyword>
<reference evidence="11 12" key="1">
    <citation type="submission" date="2019-11" db="EMBL/GenBank/DDBJ databases">
        <title>Identification of a novel strain.</title>
        <authorList>
            <person name="Xu Q."/>
            <person name="Wang G."/>
        </authorList>
    </citation>
    <scope>NUCLEOTIDE SEQUENCE [LARGE SCALE GENOMIC DNA]</scope>
    <source>
        <strain evidence="12">xq</strain>
    </source>
</reference>
<proteinExistence type="inferred from homology"/>
<dbReference type="Gene3D" id="3.30.420.40">
    <property type="match status" value="2"/>
</dbReference>
<dbReference type="PIRSF" id="PIRSF000722">
    <property type="entry name" value="Acetate_prop_kin"/>
    <property type="match status" value="1"/>
</dbReference>
<keyword evidence="4 9" id="KW-0479">Metal-binding</keyword>
<dbReference type="InterPro" id="IPR023865">
    <property type="entry name" value="Aliphatic_acid_kinase_CS"/>
</dbReference>
<evidence type="ECO:0000256" key="7">
    <source>
        <dbReference type="ARBA" id="ARBA00022840"/>
    </source>
</evidence>
<feature type="binding site" evidence="9">
    <location>
        <begin position="285"/>
        <end position="287"/>
    </location>
    <ligand>
        <name>ATP</name>
        <dbReference type="ChEBI" id="CHEBI:30616"/>
    </ligand>
</feature>
<evidence type="ECO:0000313" key="12">
    <source>
        <dbReference type="Proteomes" id="UP000440694"/>
    </source>
</evidence>
<feature type="binding site" evidence="9">
    <location>
        <position position="17"/>
    </location>
    <ligand>
        <name>ATP</name>
        <dbReference type="ChEBI" id="CHEBI:30616"/>
    </ligand>
</feature>
<keyword evidence="8 9" id="KW-0460">Magnesium</keyword>
<dbReference type="Proteomes" id="UP000440694">
    <property type="component" value="Unassembled WGS sequence"/>
</dbReference>
<feature type="active site" description="Proton donor/acceptor" evidence="9">
    <location>
        <position position="152"/>
    </location>
</feature>
<dbReference type="GO" id="GO:0000287">
    <property type="term" value="F:magnesium ion binding"/>
    <property type="evidence" value="ECO:0007669"/>
    <property type="project" value="UniProtKB-UniRule"/>
</dbReference>
<comment type="pathway">
    <text evidence="9">Metabolic intermediate biosynthesis; acetyl-CoA biosynthesis; acetyl-CoA from acetate: step 1/2.</text>
</comment>
<keyword evidence="2 9" id="KW-0963">Cytoplasm</keyword>
<sequence length="405" mass="43572">MTAETILVVNAGSSSIKFQLFEVGARDQLKRRFKGQIEGIGAHPHLIAKNPEGELLVDETWPGAEVNTVPAALDKVIGFLRPQIGGKLPAVVGHRVVHGGPDYSAPTVVSELVVDRLSRFVPLAPLHQPNNLAPIKAILQRQPQVLQVACFDTAFHRGHPEVADRFAIPDAFYAEGVRRYGFHGLSYEYIARQLREVAPEIAGGRVVIAHLGSGASMCALSSGRSVESTMGFTALDGLPMGTRPGQLDAGVVLYLMSEKGMSAKEIERLLYNDCGLKGLSGISNDVRELQASDDPRAKLALDYFTYRIALFTGMLAAAMGGIDGFVFTAGIGENAPAIREAVAQRLTWLGLELSSKANAKGELKISRKRSLVACYVIPTDEELMIAEHALDALRSHAAGAEEKRA</sequence>
<evidence type="ECO:0000256" key="1">
    <source>
        <dbReference type="ARBA" id="ARBA00008748"/>
    </source>
</evidence>
<dbReference type="GO" id="GO:0005524">
    <property type="term" value="F:ATP binding"/>
    <property type="evidence" value="ECO:0007669"/>
    <property type="project" value="UniProtKB-KW"/>
</dbReference>
<dbReference type="EC" id="2.7.2.1" evidence="9"/>
<dbReference type="HAMAP" id="MF_00020">
    <property type="entry name" value="Acetate_kinase"/>
    <property type="match status" value="1"/>
</dbReference>
<evidence type="ECO:0000256" key="8">
    <source>
        <dbReference type="ARBA" id="ARBA00022842"/>
    </source>
</evidence>
<keyword evidence="6 9" id="KW-0418">Kinase</keyword>
<name>A0A6I3KHP5_9HYPH</name>
<dbReference type="UniPathway" id="UPA00340">
    <property type="reaction ID" value="UER00458"/>
</dbReference>
<keyword evidence="5 9" id="KW-0547">Nucleotide-binding</keyword>
<feature type="site" description="Transition state stabilizer" evidence="9">
    <location>
        <position position="243"/>
    </location>
</feature>
<dbReference type="GO" id="GO:0006085">
    <property type="term" value="P:acetyl-CoA biosynthetic process"/>
    <property type="evidence" value="ECO:0007669"/>
    <property type="project" value="UniProtKB-UniRule"/>
</dbReference>
<dbReference type="InterPro" id="IPR000890">
    <property type="entry name" value="Aliphatic_acid_kin_short-chain"/>
</dbReference>
<organism evidence="11 12">
    <name type="scientific">Hyphomicrobium album</name>
    <dbReference type="NCBI Taxonomy" id="2665159"/>
    <lineage>
        <taxon>Bacteria</taxon>
        <taxon>Pseudomonadati</taxon>
        <taxon>Pseudomonadota</taxon>
        <taxon>Alphaproteobacteria</taxon>
        <taxon>Hyphomicrobiales</taxon>
        <taxon>Hyphomicrobiaceae</taxon>
        <taxon>Hyphomicrobium</taxon>
    </lineage>
</organism>
<comment type="similarity">
    <text evidence="1 9 10">Belongs to the acetokinase family.</text>
</comment>
<dbReference type="PANTHER" id="PTHR21060">
    <property type="entry name" value="ACETATE KINASE"/>
    <property type="match status" value="1"/>
</dbReference>